<dbReference type="PANTHER" id="PTHR43102:SF2">
    <property type="entry name" value="GAF DOMAIN-CONTAINING PROTEIN"/>
    <property type="match status" value="1"/>
</dbReference>
<dbReference type="SUPFAM" id="SSF55781">
    <property type="entry name" value="GAF domain-like"/>
    <property type="match status" value="1"/>
</dbReference>
<feature type="region of interest" description="Disordered" evidence="1">
    <location>
        <begin position="27"/>
        <end position="46"/>
    </location>
</feature>
<accession>A0A9W6TSY2</accession>
<dbReference type="OrthoDB" id="21225at2759"/>
<dbReference type="EMBL" id="BSXT01000180">
    <property type="protein sequence ID" value="GMF19950.1"/>
    <property type="molecule type" value="Genomic_DNA"/>
</dbReference>
<evidence type="ECO:0000313" key="4">
    <source>
        <dbReference type="Proteomes" id="UP001165121"/>
    </source>
</evidence>
<gene>
    <name evidence="3" type="ORF">Pfra01_000222900</name>
</gene>
<name>A0A9W6TSY2_9STRA</name>
<proteinExistence type="predicted"/>
<feature type="domain" description="GAF" evidence="2">
    <location>
        <begin position="200"/>
        <end position="332"/>
    </location>
</feature>
<dbReference type="PANTHER" id="PTHR43102">
    <property type="entry name" value="SLR1143 PROTEIN"/>
    <property type="match status" value="1"/>
</dbReference>
<protein>
    <submittedName>
        <fullName evidence="3">Unnamed protein product</fullName>
    </submittedName>
</protein>
<dbReference type="AlphaFoldDB" id="A0A9W6TSY2"/>
<organism evidence="3 4">
    <name type="scientific">Phytophthora fragariaefolia</name>
    <dbReference type="NCBI Taxonomy" id="1490495"/>
    <lineage>
        <taxon>Eukaryota</taxon>
        <taxon>Sar</taxon>
        <taxon>Stramenopiles</taxon>
        <taxon>Oomycota</taxon>
        <taxon>Peronosporomycetes</taxon>
        <taxon>Peronosporales</taxon>
        <taxon>Peronosporaceae</taxon>
        <taxon>Phytophthora</taxon>
    </lineage>
</organism>
<feature type="region of interest" description="Disordered" evidence="1">
    <location>
        <begin position="144"/>
        <end position="164"/>
    </location>
</feature>
<dbReference type="Proteomes" id="UP001165121">
    <property type="component" value="Unassembled WGS sequence"/>
</dbReference>
<dbReference type="InterPro" id="IPR029016">
    <property type="entry name" value="GAF-like_dom_sf"/>
</dbReference>
<evidence type="ECO:0000313" key="3">
    <source>
        <dbReference type="EMBL" id="GMF19950.1"/>
    </source>
</evidence>
<evidence type="ECO:0000259" key="2">
    <source>
        <dbReference type="Pfam" id="PF01590"/>
    </source>
</evidence>
<dbReference type="InterPro" id="IPR003018">
    <property type="entry name" value="GAF"/>
</dbReference>
<reference evidence="3" key="1">
    <citation type="submission" date="2023-04" db="EMBL/GenBank/DDBJ databases">
        <title>Phytophthora fragariaefolia NBRC 109709.</title>
        <authorList>
            <person name="Ichikawa N."/>
            <person name="Sato H."/>
            <person name="Tonouchi N."/>
        </authorList>
    </citation>
    <scope>NUCLEOTIDE SEQUENCE</scope>
    <source>
        <strain evidence="3">NBRC 109709</strain>
    </source>
</reference>
<dbReference type="Pfam" id="PF01590">
    <property type="entry name" value="GAF"/>
    <property type="match status" value="1"/>
</dbReference>
<comment type="caution">
    <text evidence="3">The sequence shown here is derived from an EMBL/GenBank/DDBJ whole genome shotgun (WGS) entry which is preliminary data.</text>
</comment>
<sequence length="350" mass="38161">MNNSSGRVASIIVCRRCHACVDACDYSETSSDRNHGPARVVEDPPESSTASLLVDFLSESLNKAEPGSSERSNVFAVVRTLVDHNRKSAEVERDDDNDDMAYLEEACDADTVASVDQFLRDESKFPLLEACTLSNAERRSYVLDLPDDPTNSVPRGPIPSNEGRRLSAAKASGLLRLADKVAPAEPREMPPETQVDVRDLELICQLATKTLGCSNAMISVMRASHEHVLASTDVNFKGAAVPRDHTMCQHQLMSQDPLVLIHPEADVRLQAIDSVKMMSLRSYVGFPITAPLVDSSKAQVAVGTLCCIDSRPHRELTRSQYATLHNLARTASSLVQMKGLQLQQHAAPAS</sequence>
<evidence type="ECO:0000256" key="1">
    <source>
        <dbReference type="SAM" id="MobiDB-lite"/>
    </source>
</evidence>
<dbReference type="Gene3D" id="3.30.450.40">
    <property type="match status" value="1"/>
</dbReference>
<keyword evidence="4" id="KW-1185">Reference proteome</keyword>